<proteinExistence type="predicted"/>
<sequence>MAVVKRYKWTKNFPNGDRYDGEAIEENIKDGTGEYLWAANNATYKGEWVKDVPHGEGTMTLPGVDGFEYKGQFAKGKRHGKGTCRFENGREYTGKWKEDQMSGEGTLKGAADTDDFIEYVGTFEGGYRSGPRGTCRYKDGSVYVGSWERGKRQGQGELKLPAADGNPSAPVRYVGPFHSNEPSTIESRGTAEIEYADGSVYRGGVDLLQRDGEGELRQANGDVFKGIFSRNARHGSGVLKHADGRVLEGMWRNDHMVGPVTYRHGEAARTAAPDDREKTIVTYSGPCVLDQFTGSGAKVTYADGSAYQGEVRDGVPVNQGVLEQRAVKGLSTELFGAQVVLKRYEGTFAAGKVEGRGTGQLLVAPPVAGGAGEESVLPPGAKGLLLSFRRNGTFSGQWSQGVPNGVGVWRWDNGDFYEGSVTRGVPHGEGRLKSAQQQYEGGFAHGQPDGRGAYQHLLLKERYEGGWARGLFHGEGQWVAERTRERGVAEEYRGGWAHGLKEGRGVETCGTVQYDGEFRGGKCEGQGRWVDSESGAQYEGAFSAGALTGAGIMKLPKGTIIEGHFDNGLPDGSVTVTFSTQGIKQFSGQYKQGQLTGTGEIAYMNGDHYKGEIEPAKDDNEELPGLTPQRHGKGIFTFVEGNVLECTWKHNVLHGEGKYRAAGSQEVAIRQYVDGVLSTHGVKTDDVFSPENMFPNTLSEAALKEKMQVTKKPFQFVKRGESRQAANASGAPDANGSNSNNNGSRSPGPAPSPKSRRASKTPQLDPIRASVPPTSGRRASTSAPLRPLQPVKRPSVAPAKKSLKPRVAATANGQVPSPPSSSMSPPQVKRRTEEPSSGKGGTSDTIKRFQGSIASMEEKNASTTTTEQSYDDSTPRPPRALPADPLQGTLKELMDQACAIRSTSEDEVYLLTEELRQMNERIWQLRFSMEGKRNKKKEEVLDGLRRDRISTVEKLQCLLQSLD</sequence>
<dbReference type="AlphaFoldDB" id="S9TRM8"/>
<organism evidence="3 5">
    <name type="scientific">Strigomonas culicis</name>
    <dbReference type="NCBI Taxonomy" id="28005"/>
    <lineage>
        <taxon>Eukaryota</taxon>
        <taxon>Discoba</taxon>
        <taxon>Euglenozoa</taxon>
        <taxon>Kinetoplastea</taxon>
        <taxon>Metakinetoplastina</taxon>
        <taxon>Trypanosomatida</taxon>
        <taxon>Trypanosomatidae</taxon>
        <taxon>Strigomonadinae</taxon>
        <taxon>Strigomonas</taxon>
    </lineage>
</organism>
<keyword evidence="1" id="KW-0677">Repeat</keyword>
<dbReference type="EMBL" id="ATMH01009606">
    <property type="protein sequence ID" value="EPY19128.1"/>
    <property type="molecule type" value="Genomic_DNA"/>
</dbReference>
<dbReference type="InterPro" id="IPR003409">
    <property type="entry name" value="MORN"/>
</dbReference>
<keyword evidence="5" id="KW-1185">Reference proteome</keyword>
<name>S9TRM8_9TRYP</name>
<evidence type="ECO:0000256" key="2">
    <source>
        <dbReference type="SAM" id="MobiDB-lite"/>
    </source>
</evidence>
<evidence type="ECO:0000313" key="5">
    <source>
        <dbReference type="Proteomes" id="UP000015354"/>
    </source>
</evidence>
<dbReference type="GO" id="GO:0016301">
    <property type="term" value="F:kinase activity"/>
    <property type="evidence" value="ECO:0007669"/>
    <property type="project" value="UniProtKB-KW"/>
</dbReference>
<evidence type="ECO:0000313" key="4">
    <source>
        <dbReference type="EMBL" id="EPY20026.1"/>
    </source>
</evidence>
<comment type="caution">
    <text evidence="3">The sequence shown here is derived from an EMBL/GenBank/DDBJ whole genome shotgun (WGS) entry which is preliminary data.</text>
</comment>
<dbReference type="EMBL" id="ATMH01009190">
    <property type="protein sequence ID" value="EPY20026.1"/>
    <property type="molecule type" value="Genomic_DNA"/>
</dbReference>
<dbReference type="PANTHER" id="PTHR43215">
    <property type="entry name" value="RADIAL SPOKE HEAD 1 HOMOLOG"/>
    <property type="match status" value="1"/>
</dbReference>
<gene>
    <name evidence="4" type="ORF">STCU_09190</name>
    <name evidence="3" type="ORF">STCU_09606</name>
</gene>
<dbReference type="SUPFAM" id="SSF82185">
    <property type="entry name" value="Histone H3 K4-specific methyltransferase SET7/9 N-terminal domain"/>
    <property type="match status" value="5"/>
</dbReference>
<dbReference type="SMART" id="SM00698">
    <property type="entry name" value="MORN"/>
    <property type="match status" value="15"/>
</dbReference>
<feature type="compositionally biased region" description="Polar residues" evidence="2">
    <location>
        <begin position="861"/>
        <end position="872"/>
    </location>
</feature>
<dbReference type="Gene3D" id="2.20.110.10">
    <property type="entry name" value="Histone H3 K4-specific methyltransferase SET7/9 N-terminal domain"/>
    <property type="match status" value="5"/>
</dbReference>
<reference evidence="3" key="2">
    <citation type="submission" date="2013-03" db="EMBL/GenBank/DDBJ databases">
        <authorList>
            <person name="Motta M.C.M."/>
            <person name="Martins A.C.A."/>
            <person name="Preta C.M.C.C."/>
            <person name="Silva R."/>
            <person name="de Souza S.S."/>
            <person name="Klein C.C."/>
            <person name="de Almeida L.G.P."/>
            <person name="Cunha O.L."/>
            <person name="Colabardini A.C."/>
            <person name="Lima B.A."/>
            <person name="Machado C.R."/>
            <person name="Soares C.M.A."/>
            <person name="de Menezes C.B.A."/>
            <person name="Bartolomeu D.C."/>
            <person name="Grisard E.C."/>
            <person name="Fantinatti-Garboggini F."/>
            <person name="Rodrigues-Luiz G.F."/>
            <person name="Wagner G."/>
            <person name="Goldman G.H."/>
            <person name="Fietto J.L.R."/>
            <person name="Ciapina L.P."/>
            <person name="Brocchi M."/>
            <person name="Elias M.C."/>
            <person name="Goldman M.H.S."/>
            <person name="Sagot M.-F."/>
            <person name="Pereira M."/>
            <person name="Stoco P.H."/>
            <person name="Teixeira S.M.R."/>
            <person name="de Mendonca-Neto R.P."/>
            <person name="Maciel T.E.F."/>
            <person name="Mendes T.A.O."/>
            <person name="Urmenyi T.P."/>
            <person name="Teixeira M.M.G."/>
            <person name="de Camargo E.F.P."/>
            <person name="de Sousa W."/>
            <person name="Schenkman S."/>
            <person name="de Vasconcelos A.T.R."/>
        </authorList>
    </citation>
    <scope>NUCLEOTIDE SEQUENCE</scope>
</reference>
<dbReference type="PANTHER" id="PTHR43215:SF14">
    <property type="entry name" value="RADIAL SPOKE HEAD 1 HOMOLOG"/>
    <property type="match status" value="1"/>
</dbReference>
<evidence type="ECO:0000256" key="1">
    <source>
        <dbReference type="ARBA" id="ARBA00022737"/>
    </source>
</evidence>
<accession>S9TRM8</accession>
<keyword evidence="3" id="KW-0418">Kinase</keyword>
<feature type="compositionally biased region" description="Low complexity" evidence="2">
    <location>
        <begin position="725"/>
        <end position="747"/>
    </location>
</feature>
<dbReference type="Pfam" id="PF02493">
    <property type="entry name" value="MORN"/>
    <property type="match status" value="17"/>
</dbReference>
<evidence type="ECO:0000313" key="3">
    <source>
        <dbReference type="EMBL" id="EPY19128.1"/>
    </source>
</evidence>
<feature type="region of interest" description="Disordered" evidence="2">
    <location>
        <begin position="719"/>
        <end position="885"/>
    </location>
</feature>
<dbReference type="OrthoDB" id="270720at2759"/>
<reference evidence="3 5" key="1">
    <citation type="journal article" date="2013" name="PLoS ONE">
        <title>Predicting the Proteins of Angomonas deanei, Strigomonas culicis and Their Respective Endosymbionts Reveals New Aspects of the Trypanosomatidae Family.</title>
        <authorList>
            <person name="Motta M.C."/>
            <person name="Martins A.C."/>
            <person name="de Souza S.S."/>
            <person name="Catta-Preta C.M."/>
            <person name="Silva R."/>
            <person name="Klein C.C."/>
            <person name="de Almeida L.G."/>
            <person name="de Lima Cunha O."/>
            <person name="Ciapina L.P."/>
            <person name="Brocchi M."/>
            <person name="Colabardini A.C."/>
            <person name="de Araujo Lima B."/>
            <person name="Machado C.R."/>
            <person name="de Almeida Soares C.M."/>
            <person name="Probst C.M."/>
            <person name="de Menezes C.B."/>
            <person name="Thompson C.E."/>
            <person name="Bartholomeu D.C."/>
            <person name="Gradia D.F."/>
            <person name="Pavoni D.P."/>
            <person name="Grisard E.C."/>
            <person name="Fantinatti-Garboggini F."/>
            <person name="Marchini F.K."/>
            <person name="Rodrigues-Luiz G.F."/>
            <person name="Wagner G."/>
            <person name="Goldman G.H."/>
            <person name="Fietto J.L."/>
            <person name="Elias M.C."/>
            <person name="Goldman M.H."/>
            <person name="Sagot M.F."/>
            <person name="Pereira M."/>
            <person name="Stoco P.H."/>
            <person name="de Mendonca-Neto R.P."/>
            <person name="Teixeira S.M."/>
            <person name="Maciel T.E."/>
            <person name="de Oliveira Mendes T.A."/>
            <person name="Urmenyi T.P."/>
            <person name="de Souza W."/>
            <person name="Schenkman S."/>
            <person name="de Vasconcelos A.T."/>
        </authorList>
    </citation>
    <scope>NUCLEOTIDE SEQUENCE [LARGE SCALE GENOMIC DNA]</scope>
</reference>
<protein>
    <submittedName>
        <fullName evidence="3">Protein kinase domain containing protein</fullName>
    </submittedName>
</protein>
<dbReference type="Proteomes" id="UP000015354">
    <property type="component" value="Unassembled WGS sequence"/>
</dbReference>
<keyword evidence="3" id="KW-0808">Transferase</keyword>